<dbReference type="GeneID" id="28728919"/>
<sequence>MPHTNAPSKRWSQRLDTDICKPLPKTPKEHSPEAVSTGMSRQPSSMGHTHPHPLTAMRDMPSPCAVNRMRALPEPPSMERSYSIPVSTQKELERQHRLTQMLPAKSRSLDTGIQAHELATALHKLPLASPIMKTAEERDKEYGWQVCPRDCWWLYGWPTSGNGMTLSEAKYRDTECSTPSMMDDTDSVSTHSCATWSRKHSSWTAPPRHVDILIERPHSTKPAGAEVVPIHRLAPEPPVSVDVPGLGAIQAPTEVLSTQYAEDVLSPCTPLHADTLAHMSQQTVLPAVVASDMEPLPTMAEPIPRTCRPFYVHPDHVF</sequence>
<evidence type="ECO:0000256" key="1">
    <source>
        <dbReference type="SAM" id="MobiDB-lite"/>
    </source>
</evidence>
<dbReference type="VEuPathDB" id="FungiDB:Malapachy_2555"/>
<feature type="compositionally biased region" description="Polar residues" evidence="1">
    <location>
        <begin position="37"/>
        <end position="47"/>
    </location>
</feature>
<dbReference type="EMBL" id="LGAV01000002">
    <property type="protein sequence ID" value="KOS15525.1"/>
    <property type="molecule type" value="Genomic_DNA"/>
</dbReference>
<comment type="caution">
    <text evidence="2">The sequence shown here is derived from an EMBL/GenBank/DDBJ whole genome shotgun (WGS) entry which is preliminary data.</text>
</comment>
<dbReference type="Proteomes" id="UP000037751">
    <property type="component" value="Unassembled WGS sequence"/>
</dbReference>
<evidence type="ECO:0000313" key="2">
    <source>
        <dbReference type="EMBL" id="KOS15525.1"/>
    </source>
</evidence>
<gene>
    <name evidence="2" type="ORF">Malapachy_2555</name>
</gene>
<dbReference type="OrthoDB" id="3359711at2759"/>
<evidence type="ECO:0000313" key="3">
    <source>
        <dbReference type="Proteomes" id="UP000037751"/>
    </source>
</evidence>
<proteinExistence type="predicted"/>
<reference evidence="2 3" key="1">
    <citation type="submission" date="2015-07" db="EMBL/GenBank/DDBJ databases">
        <title>Draft Genome Sequence of Malassezia furfur CBS1878 and Malassezia pachydermatis CBS1879.</title>
        <authorList>
            <person name="Triana S."/>
            <person name="Ohm R."/>
            <person name="Gonzalez A."/>
            <person name="DeCock H."/>
            <person name="Restrepo S."/>
            <person name="Celis A."/>
        </authorList>
    </citation>
    <scope>NUCLEOTIDE SEQUENCE [LARGE SCALE GENOMIC DNA]</scope>
    <source>
        <strain evidence="2 3">CBS 1879</strain>
    </source>
</reference>
<keyword evidence="3" id="KW-1185">Reference proteome</keyword>
<accession>A0A0M9VQH6</accession>
<protein>
    <submittedName>
        <fullName evidence="2">Uncharacterized protein</fullName>
    </submittedName>
</protein>
<feature type="region of interest" description="Disordered" evidence="1">
    <location>
        <begin position="1"/>
        <end position="51"/>
    </location>
</feature>
<organism evidence="2 3">
    <name type="scientific">Malassezia pachydermatis</name>
    <dbReference type="NCBI Taxonomy" id="77020"/>
    <lineage>
        <taxon>Eukaryota</taxon>
        <taxon>Fungi</taxon>
        <taxon>Dikarya</taxon>
        <taxon>Basidiomycota</taxon>
        <taxon>Ustilaginomycotina</taxon>
        <taxon>Malasseziomycetes</taxon>
        <taxon>Malasseziales</taxon>
        <taxon>Malasseziaceae</taxon>
        <taxon>Malassezia</taxon>
    </lineage>
</organism>
<dbReference type="AlphaFoldDB" id="A0A0M9VQH6"/>
<name>A0A0M9VQH6_9BASI</name>
<dbReference type="RefSeq" id="XP_017993157.1">
    <property type="nucleotide sequence ID" value="XM_018137044.1"/>
</dbReference>